<evidence type="ECO:0000313" key="8">
    <source>
        <dbReference type="Proteomes" id="UP001603857"/>
    </source>
</evidence>
<proteinExistence type="predicted"/>
<comment type="subcellular location">
    <subcellularLocation>
        <location evidence="1">Membrane</location>
        <topology evidence="1">Multi-pass membrane protein</topology>
    </subcellularLocation>
</comment>
<keyword evidence="2 5" id="KW-0812">Transmembrane</keyword>
<gene>
    <name evidence="7" type="ORF">Fmac_026834</name>
</gene>
<keyword evidence="4 5" id="KW-0472">Membrane</keyword>
<evidence type="ECO:0000259" key="6">
    <source>
        <dbReference type="Pfam" id="PF01699"/>
    </source>
</evidence>
<reference evidence="7 8" key="1">
    <citation type="submission" date="2024-08" db="EMBL/GenBank/DDBJ databases">
        <title>Insights into the chromosomal genome structure of Flemingia macrophylla.</title>
        <authorList>
            <person name="Ding Y."/>
            <person name="Zhao Y."/>
            <person name="Bi W."/>
            <person name="Wu M."/>
            <person name="Zhao G."/>
            <person name="Gong Y."/>
            <person name="Li W."/>
            <person name="Zhang P."/>
        </authorList>
    </citation>
    <scope>NUCLEOTIDE SEQUENCE [LARGE SCALE GENOMIC DNA]</scope>
    <source>
        <strain evidence="7">DYQJB</strain>
        <tissue evidence="7">Leaf</tissue>
    </source>
</reference>
<accession>A0ABD1LFZ4</accession>
<protein>
    <recommendedName>
        <fullName evidence="6">Sodium/calcium exchanger membrane region domain-containing protein</fullName>
    </recommendedName>
</protein>
<sequence length="235" mass="25780">MLELLGLDAPTADDTFEGEVTCIDKWMLRDPNPNFRLPSKFVSGAKRKIAVDELGGVRHHDNVFGERNQRVCTFTKVGDNFIVTILPCKPCNNAPDVFTSLTALGTGHFCTSLSVILSTGTFVSTFVVGFVAIYLTPLVNNVFFYLTIAFFLFYICLAYDVCPHKNVESSKTILLTEGLFLLNHLLRIPDSGNAFAVKNACTVENTCVALQALTSTKDNARAAVVLRNLAAFSRV</sequence>
<evidence type="ECO:0000256" key="1">
    <source>
        <dbReference type="ARBA" id="ARBA00004141"/>
    </source>
</evidence>
<dbReference type="EMBL" id="JBGMDY010000009">
    <property type="protein sequence ID" value="KAL2322455.1"/>
    <property type="molecule type" value="Genomic_DNA"/>
</dbReference>
<feature type="transmembrane region" description="Helical" evidence="5">
    <location>
        <begin position="115"/>
        <end position="136"/>
    </location>
</feature>
<dbReference type="Pfam" id="PF01699">
    <property type="entry name" value="Na_Ca_ex"/>
    <property type="match status" value="1"/>
</dbReference>
<name>A0ABD1LFZ4_9FABA</name>
<feature type="domain" description="Sodium/calcium exchanger membrane region" evidence="6">
    <location>
        <begin position="91"/>
        <end position="181"/>
    </location>
</feature>
<keyword evidence="8" id="KW-1185">Reference proteome</keyword>
<dbReference type="AlphaFoldDB" id="A0ABD1LFZ4"/>
<evidence type="ECO:0000256" key="4">
    <source>
        <dbReference type="ARBA" id="ARBA00023136"/>
    </source>
</evidence>
<comment type="caution">
    <text evidence="7">The sequence shown here is derived from an EMBL/GenBank/DDBJ whole genome shotgun (WGS) entry which is preliminary data.</text>
</comment>
<evidence type="ECO:0000256" key="5">
    <source>
        <dbReference type="SAM" id="Phobius"/>
    </source>
</evidence>
<dbReference type="Proteomes" id="UP001603857">
    <property type="component" value="Unassembled WGS sequence"/>
</dbReference>
<keyword evidence="3 5" id="KW-1133">Transmembrane helix</keyword>
<feature type="transmembrane region" description="Helical" evidence="5">
    <location>
        <begin position="142"/>
        <end position="162"/>
    </location>
</feature>
<evidence type="ECO:0000256" key="2">
    <source>
        <dbReference type="ARBA" id="ARBA00022692"/>
    </source>
</evidence>
<evidence type="ECO:0000256" key="3">
    <source>
        <dbReference type="ARBA" id="ARBA00022989"/>
    </source>
</evidence>
<dbReference type="GO" id="GO:0016020">
    <property type="term" value="C:membrane"/>
    <property type="evidence" value="ECO:0007669"/>
    <property type="project" value="UniProtKB-SubCell"/>
</dbReference>
<dbReference type="InterPro" id="IPR004837">
    <property type="entry name" value="NaCa_Exmemb"/>
</dbReference>
<evidence type="ECO:0000313" key="7">
    <source>
        <dbReference type="EMBL" id="KAL2322455.1"/>
    </source>
</evidence>
<organism evidence="7 8">
    <name type="scientific">Flemingia macrophylla</name>
    <dbReference type="NCBI Taxonomy" id="520843"/>
    <lineage>
        <taxon>Eukaryota</taxon>
        <taxon>Viridiplantae</taxon>
        <taxon>Streptophyta</taxon>
        <taxon>Embryophyta</taxon>
        <taxon>Tracheophyta</taxon>
        <taxon>Spermatophyta</taxon>
        <taxon>Magnoliopsida</taxon>
        <taxon>eudicotyledons</taxon>
        <taxon>Gunneridae</taxon>
        <taxon>Pentapetalae</taxon>
        <taxon>rosids</taxon>
        <taxon>fabids</taxon>
        <taxon>Fabales</taxon>
        <taxon>Fabaceae</taxon>
        <taxon>Papilionoideae</taxon>
        <taxon>50 kb inversion clade</taxon>
        <taxon>NPAAA clade</taxon>
        <taxon>indigoferoid/millettioid clade</taxon>
        <taxon>Phaseoleae</taxon>
        <taxon>Flemingia</taxon>
    </lineage>
</organism>